<evidence type="ECO:0000256" key="8">
    <source>
        <dbReference type="ARBA" id="ARBA00022692"/>
    </source>
</evidence>
<dbReference type="GO" id="GO:0017004">
    <property type="term" value="P:cytochrome complex assembly"/>
    <property type="evidence" value="ECO:0007669"/>
    <property type="project" value="UniProtKB-KW"/>
</dbReference>
<evidence type="ECO:0000313" key="14">
    <source>
        <dbReference type="EMBL" id="ROP84410.1"/>
    </source>
</evidence>
<evidence type="ECO:0000256" key="13">
    <source>
        <dbReference type="SAM" id="Phobius"/>
    </source>
</evidence>
<evidence type="ECO:0000256" key="2">
    <source>
        <dbReference type="ARBA" id="ARBA00004429"/>
    </source>
</evidence>
<keyword evidence="7 12" id="KW-0997">Cell inner membrane</keyword>
<dbReference type="GO" id="GO:0015232">
    <property type="term" value="F:heme transmembrane transporter activity"/>
    <property type="evidence" value="ECO:0007669"/>
    <property type="project" value="InterPro"/>
</dbReference>
<keyword evidence="9 12" id="KW-0201">Cytochrome c-type biogenesis</keyword>
<dbReference type="OrthoDB" id="9812915at2"/>
<dbReference type="InterPro" id="IPR026031">
    <property type="entry name" value="Cyt_c_CcmB_bac"/>
</dbReference>
<comment type="similarity">
    <text evidence="3 12">Belongs to the CcmB/CycW/HelB family.</text>
</comment>
<gene>
    <name evidence="14" type="ORF">EDC65_3762</name>
</gene>
<keyword evidence="10 13" id="KW-1133">Transmembrane helix</keyword>
<organism evidence="14 15">
    <name type="scientific">Stella humosa</name>
    <dbReference type="NCBI Taxonomy" id="94"/>
    <lineage>
        <taxon>Bacteria</taxon>
        <taxon>Pseudomonadati</taxon>
        <taxon>Pseudomonadota</taxon>
        <taxon>Alphaproteobacteria</taxon>
        <taxon>Rhodospirillales</taxon>
        <taxon>Stellaceae</taxon>
        <taxon>Stella</taxon>
    </lineage>
</organism>
<keyword evidence="5 12" id="KW-0813">Transport</keyword>
<comment type="function">
    <text evidence="1 12">Required for the export of heme to the periplasm for the biogenesis of c-type cytochromes.</text>
</comment>
<name>A0A3N1L0E0_9PROT</name>
<feature type="transmembrane region" description="Helical" evidence="13">
    <location>
        <begin position="129"/>
        <end position="153"/>
    </location>
</feature>
<dbReference type="EMBL" id="RJKX01000015">
    <property type="protein sequence ID" value="ROP84410.1"/>
    <property type="molecule type" value="Genomic_DNA"/>
</dbReference>
<evidence type="ECO:0000256" key="10">
    <source>
        <dbReference type="ARBA" id="ARBA00022989"/>
    </source>
</evidence>
<sequence length="221" mass="22456">MRAFTAILARDLRLALRQGGDAAAVVLFFVLAASLFPFGVGPEPNLLARIASGVIWVTALLSVMLGLDRLFLADHEDGSLEAMLASPLSAVALVVAKCLAQWLLCGLPLILAAPVLALFLQLPVEGLPILLAALALGTPTLVLMGAIGAALVLGARRGGILLALLVLPLTVPVLIFGVAAVDAAIAGLPARPHLLVLGALLLATLAAAPFAAAAALRQSVE</sequence>
<evidence type="ECO:0000256" key="6">
    <source>
        <dbReference type="ARBA" id="ARBA00022475"/>
    </source>
</evidence>
<dbReference type="RefSeq" id="WP_123692319.1">
    <property type="nucleotide sequence ID" value="NZ_AP019700.1"/>
</dbReference>
<dbReference type="PANTHER" id="PTHR30070">
    <property type="entry name" value="HEME EXPORTER PROTEIN B"/>
    <property type="match status" value="1"/>
</dbReference>
<reference evidence="14 15" key="1">
    <citation type="submission" date="2018-11" db="EMBL/GenBank/DDBJ databases">
        <title>Genomic Encyclopedia of Type Strains, Phase IV (KMG-IV): sequencing the most valuable type-strain genomes for metagenomic binning, comparative biology and taxonomic classification.</title>
        <authorList>
            <person name="Goeker M."/>
        </authorList>
    </citation>
    <scope>NUCLEOTIDE SEQUENCE [LARGE SCALE GENOMIC DNA]</scope>
    <source>
        <strain evidence="14 15">DSM 5900</strain>
    </source>
</reference>
<feature type="transmembrane region" description="Helical" evidence="13">
    <location>
        <begin position="194"/>
        <end position="216"/>
    </location>
</feature>
<keyword evidence="6 12" id="KW-1003">Cell membrane</keyword>
<accession>A0A3N1L0E0</accession>
<evidence type="ECO:0000256" key="5">
    <source>
        <dbReference type="ARBA" id="ARBA00022448"/>
    </source>
</evidence>
<comment type="subcellular location">
    <subcellularLocation>
        <location evidence="2">Cell inner membrane</location>
        <topology evidence="2">Multi-pass membrane protein</topology>
    </subcellularLocation>
</comment>
<keyword evidence="8 13" id="KW-0812">Transmembrane</keyword>
<dbReference type="PRINTS" id="PR01414">
    <property type="entry name" value="CCMBBIOGNSIS"/>
</dbReference>
<evidence type="ECO:0000256" key="7">
    <source>
        <dbReference type="ARBA" id="ARBA00022519"/>
    </source>
</evidence>
<keyword evidence="11 12" id="KW-0472">Membrane</keyword>
<protein>
    <recommendedName>
        <fullName evidence="4 12">Heme exporter protein B</fullName>
    </recommendedName>
</protein>
<evidence type="ECO:0000256" key="9">
    <source>
        <dbReference type="ARBA" id="ARBA00022748"/>
    </source>
</evidence>
<dbReference type="GO" id="GO:1903607">
    <property type="term" value="P:cytochrome c biosynthetic process"/>
    <property type="evidence" value="ECO:0007669"/>
    <property type="project" value="TreeGrafter"/>
</dbReference>
<comment type="caution">
    <text evidence="14">The sequence shown here is derived from an EMBL/GenBank/DDBJ whole genome shotgun (WGS) entry which is preliminary data.</text>
</comment>
<evidence type="ECO:0000256" key="11">
    <source>
        <dbReference type="ARBA" id="ARBA00023136"/>
    </source>
</evidence>
<dbReference type="GO" id="GO:0005886">
    <property type="term" value="C:plasma membrane"/>
    <property type="evidence" value="ECO:0007669"/>
    <property type="project" value="UniProtKB-SubCell"/>
</dbReference>
<feature type="transmembrane region" description="Helical" evidence="13">
    <location>
        <begin position="21"/>
        <end position="40"/>
    </location>
</feature>
<proteinExistence type="inferred from homology"/>
<evidence type="ECO:0000256" key="12">
    <source>
        <dbReference type="PIRNR" id="PIRNR002764"/>
    </source>
</evidence>
<evidence type="ECO:0000256" key="4">
    <source>
        <dbReference type="ARBA" id="ARBA00016452"/>
    </source>
</evidence>
<evidence type="ECO:0000313" key="15">
    <source>
        <dbReference type="Proteomes" id="UP000278222"/>
    </source>
</evidence>
<feature type="transmembrane region" description="Helical" evidence="13">
    <location>
        <begin position="160"/>
        <end position="188"/>
    </location>
</feature>
<evidence type="ECO:0000256" key="1">
    <source>
        <dbReference type="ARBA" id="ARBA00002442"/>
    </source>
</evidence>
<feature type="transmembrane region" description="Helical" evidence="13">
    <location>
        <begin position="88"/>
        <end position="117"/>
    </location>
</feature>
<dbReference type="InterPro" id="IPR003544">
    <property type="entry name" value="Cyt_c_biogenesis_CcmB"/>
</dbReference>
<keyword evidence="15" id="KW-1185">Reference proteome</keyword>
<dbReference type="Proteomes" id="UP000278222">
    <property type="component" value="Unassembled WGS sequence"/>
</dbReference>
<dbReference type="PANTHER" id="PTHR30070:SF1">
    <property type="entry name" value="CYTOCHROME C BIOGENESIS B-RELATED"/>
    <property type="match status" value="1"/>
</dbReference>
<evidence type="ECO:0000256" key="3">
    <source>
        <dbReference type="ARBA" id="ARBA00010544"/>
    </source>
</evidence>
<dbReference type="PIRSF" id="PIRSF002764">
    <property type="entry name" value="CcmB"/>
    <property type="match status" value="1"/>
</dbReference>
<dbReference type="Pfam" id="PF03379">
    <property type="entry name" value="CcmB"/>
    <property type="match status" value="1"/>
</dbReference>
<dbReference type="AlphaFoldDB" id="A0A3N1L0E0"/>
<dbReference type="NCBIfam" id="TIGR01190">
    <property type="entry name" value="ccmB"/>
    <property type="match status" value="1"/>
</dbReference>
<feature type="transmembrane region" description="Helical" evidence="13">
    <location>
        <begin position="46"/>
        <end position="67"/>
    </location>
</feature>